<name>A0A3E0X286_9GAMM</name>
<keyword evidence="3" id="KW-1185">Reference proteome</keyword>
<dbReference type="EMBL" id="NFZW01000003">
    <property type="protein sequence ID" value="RFA38610.1"/>
    <property type="molecule type" value="Genomic_DNA"/>
</dbReference>
<gene>
    <name evidence="2" type="ORF">CAL65_04555</name>
</gene>
<dbReference type="InterPro" id="IPR005358">
    <property type="entry name" value="Puta_zinc/iron-chelating_dom"/>
</dbReference>
<evidence type="ECO:0000313" key="2">
    <source>
        <dbReference type="EMBL" id="RFA38610.1"/>
    </source>
</evidence>
<dbReference type="OrthoDB" id="9786855at2"/>
<evidence type="ECO:0000256" key="1">
    <source>
        <dbReference type="HAMAP-Rule" id="MF_00676"/>
    </source>
</evidence>
<comment type="caution">
    <text evidence="2">The sequence shown here is derived from an EMBL/GenBank/DDBJ whole genome shotgun (WGS) entry which is preliminary data.</text>
</comment>
<dbReference type="Pfam" id="PF03692">
    <property type="entry name" value="CxxCxxCC"/>
    <property type="match status" value="1"/>
</dbReference>
<sequence>MTTINQVRSRRFVSDQETPFWERKRLHELTLEEWESLCDGCGRCCLHKLEDMDTGELAYTRVACRLLDCESCQCTDYPNRNKHVPDCISLTPEGAAQFRWLPSTCAYRRLAEGKTLDWWHPLVSGSTETVHQAGVSVRGLAVTEKLVRPTDLDAFIIDPEIADPDIE</sequence>
<dbReference type="AlphaFoldDB" id="A0A3E0X286"/>
<comment type="similarity">
    <text evidence="1">Belongs to the UPF0260 family.</text>
</comment>
<dbReference type="NCBIfam" id="NF003501">
    <property type="entry name" value="PRK05170.1-5"/>
    <property type="match status" value="1"/>
</dbReference>
<dbReference type="Proteomes" id="UP000256763">
    <property type="component" value="Unassembled WGS sequence"/>
</dbReference>
<dbReference type="PIRSF" id="PIRSF006173">
    <property type="entry name" value="UCP006173"/>
    <property type="match status" value="1"/>
</dbReference>
<accession>A0A3E0X286</accession>
<dbReference type="NCBIfam" id="NF003507">
    <property type="entry name" value="PRK05170.2-5"/>
    <property type="match status" value="1"/>
</dbReference>
<protein>
    <recommendedName>
        <fullName evidence="1">UPF0260 protein CAL65_04555</fullName>
    </recommendedName>
</protein>
<dbReference type="PANTHER" id="PTHR37421:SF1">
    <property type="entry name" value="UPF0260 PROTEIN YCGN"/>
    <property type="match status" value="1"/>
</dbReference>
<evidence type="ECO:0000313" key="3">
    <source>
        <dbReference type="Proteomes" id="UP000256763"/>
    </source>
</evidence>
<reference evidence="3" key="1">
    <citation type="submission" date="2017-05" db="EMBL/GenBank/DDBJ databases">
        <authorList>
            <person name="Sharma S."/>
            <person name="Sidhu C."/>
            <person name="Pinnaka A.K."/>
        </authorList>
    </citation>
    <scope>NUCLEOTIDE SEQUENCE [LARGE SCALE GENOMIC DNA]</scope>
    <source>
        <strain evidence="3">AK93</strain>
    </source>
</reference>
<dbReference type="HAMAP" id="MF_00676">
    <property type="entry name" value="UPF0260"/>
    <property type="match status" value="1"/>
</dbReference>
<dbReference type="InterPro" id="IPR008228">
    <property type="entry name" value="UCP006173"/>
</dbReference>
<proteinExistence type="inferred from homology"/>
<organism evidence="2 3">
    <name type="scientific">Alkalilimnicola ehrlichii</name>
    <dbReference type="NCBI Taxonomy" id="351052"/>
    <lineage>
        <taxon>Bacteria</taxon>
        <taxon>Pseudomonadati</taxon>
        <taxon>Pseudomonadota</taxon>
        <taxon>Gammaproteobacteria</taxon>
        <taxon>Chromatiales</taxon>
        <taxon>Ectothiorhodospiraceae</taxon>
        <taxon>Alkalilimnicola</taxon>
    </lineage>
</organism>
<dbReference type="PANTHER" id="PTHR37421">
    <property type="entry name" value="UPF0260 PROTEIN YCGN"/>
    <property type="match status" value="1"/>
</dbReference>